<keyword evidence="3" id="KW-0808">Transferase</keyword>
<dbReference type="PATRIC" id="fig|1246995.3.peg.561"/>
<dbReference type="InterPro" id="IPR001173">
    <property type="entry name" value="Glyco_trans_2-like"/>
</dbReference>
<evidence type="ECO:0000256" key="1">
    <source>
        <dbReference type="SAM" id="MobiDB-lite"/>
    </source>
</evidence>
<dbReference type="CDD" id="cd00761">
    <property type="entry name" value="Glyco_tranf_GTA_type"/>
    <property type="match status" value="1"/>
</dbReference>
<sequence>MLLSVVVPVYAVEGYLYQCLESIRAGLSPADTAAVEVIAVDDASPDSCGDMLDSYAARHGDLRVVHLSQNVGLGLARNAGLAEARGEYVWFVDSDDWLPAGSVTEVLTALRRDEPDVLLIDHLRVHENGRLEVDASSHVLQDTSLPSLLRLQHTAWNRVVRRGLLTELDLRFQPGWYEDVPFSNPVLIAAKRVSVLDRVCYHYRVGRLGAITATRSDRHFEAFDQYDRMLAWVAARDPEPWLRHQLFTLMVNHLLVVAGNDGRLHPRRRRAFFKRIAAHYRRYQPAGHVPDGGIKHCLVRLNSYPMYAGLRHAYRIVKSDPEPSPAVRPSLASSPRPAQAAPIR</sequence>
<dbReference type="EMBL" id="CP006272">
    <property type="protein sequence ID" value="AGZ38848.1"/>
    <property type="molecule type" value="Genomic_DNA"/>
</dbReference>
<dbReference type="AlphaFoldDB" id="U5VPF1"/>
<gene>
    <name evidence="3" type="ORF">AFR_02795</name>
</gene>
<reference evidence="3 4" key="1">
    <citation type="journal article" date="2014" name="J. Biotechnol.">
        <title>Complete genome sequence of the actinobacterium Actinoplanes friuliensis HAG 010964, producer of the lipopeptide antibiotic friulimycin.</title>
        <authorList>
            <person name="Ruckert C."/>
            <person name="Szczepanowski R."/>
            <person name="Albersmeier A."/>
            <person name="Goesmann A."/>
            <person name="Fischer N."/>
            <person name="Steinkamper A."/>
            <person name="Puhler A."/>
            <person name="Biener R."/>
            <person name="Schwartz D."/>
            <person name="Kalinowski J."/>
        </authorList>
    </citation>
    <scope>NUCLEOTIDE SEQUENCE [LARGE SCALE GENOMIC DNA]</scope>
    <source>
        <strain evidence="3 4">DSM 7358</strain>
    </source>
</reference>
<keyword evidence="4" id="KW-1185">Reference proteome</keyword>
<name>U5VPF1_9ACTN</name>
<dbReference type="Proteomes" id="UP000017746">
    <property type="component" value="Chromosome"/>
</dbReference>
<dbReference type="eggNOG" id="COG0463">
    <property type="taxonomic scope" value="Bacteria"/>
</dbReference>
<protein>
    <submittedName>
        <fullName evidence="3">Putative glycosyltransferase</fullName>
    </submittedName>
</protein>
<dbReference type="PANTHER" id="PTHR22916">
    <property type="entry name" value="GLYCOSYLTRANSFERASE"/>
    <property type="match status" value="1"/>
</dbReference>
<dbReference type="Gene3D" id="3.90.550.10">
    <property type="entry name" value="Spore Coat Polysaccharide Biosynthesis Protein SpsA, Chain A"/>
    <property type="match status" value="1"/>
</dbReference>
<dbReference type="SUPFAM" id="SSF53448">
    <property type="entry name" value="Nucleotide-diphospho-sugar transferases"/>
    <property type="match status" value="1"/>
</dbReference>
<evidence type="ECO:0000259" key="2">
    <source>
        <dbReference type="Pfam" id="PF00535"/>
    </source>
</evidence>
<dbReference type="GO" id="GO:0016758">
    <property type="term" value="F:hexosyltransferase activity"/>
    <property type="evidence" value="ECO:0007669"/>
    <property type="project" value="UniProtKB-ARBA"/>
</dbReference>
<dbReference type="KEGG" id="afs:AFR_02795"/>
<proteinExistence type="predicted"/>
<accession>U5VPF1</accession>
<organism evidence="3 4">
    <name type="scientific">Actinoplanes friuliensis DSM 7358</name>
    <dbReference type="NCBI Taxonomy" id="1246995"/>
    <lineage>
        <taxon>Bacteria</taxon>
        <taxon>Bacillati</taxon>
        <taxon>Actinomycetota</taxon>
        <taxon>Actinomycetes</taxon>
        <taxon>Micromonosporales</taxon>
        <taxon>Micromonosporaceae</taxon>
        <taxon>Actinoplanes</taxon>
    </lineage>
</organism>
<dbReference type="PANTHER" id="PTHR22916:SF3">
    <property type="entry name" value="UDP-GLCNAC:BETAGAL BETA-1,3-N-ACETYLGLUCOSAMINYLTRANSFERASE-LIKE PROTEIN 1"/>
    <property type="match status" value="1"/>
</dbReference>
<evidence type="ECO:0000313" key="4">
    <source>
        <dbReference type="Proteomes" id="UP000017746"/>
    </source>
</evidence>
<feature type="domain" description="Glycosyltransferase 2-like" evidence="2">
    <location>
        <begin position="4"/>
        <end position="130"/>
    </location>
</feature>
<evidence type="ECO:0000313" key="3">
    <source>
        <dbReference type="EMBL" id="AGZ38848.1"/>
    </source>
</evidence>
<dbReference type="InterPro" id="IPR029044">
    <property type="entry name" value="Nucleotide-diphossugar_trans"/>
</dbReference>
<dbReference type="Pfam" id="PF00535">
    <property type="entry name" value="Glycos_transf_2"/>
    <property type="match status" value="1"/>
</dbReference>
<dbReference type="HOGENOM" id="CLU_025996_25_3_11"/>
<dbReference type="STRING" id="1246995.AFR_02795"/>
<feature type="region of interest" description="Disordered" evidence="1">
    <location>
        <begin position="320"/>
        <end position="344"/>
    </location>
</feature>